<accession>A0ABD1CXL9</accession>
<sequence>MTNAELTTDELVENGKLKQKIEEYIKLLDLDGFE</sequence>
<reference evidence="1 2" key="1">
    <citation type="submission" date="2024-05" db="EMBL/GenBank/DDBJ databases">
        <title>Culex pipiens pipiens assembly and annotation.</title>
        <authorList>
            <person name="Alout H."/>
            <person name="Durand T."/>
        </authorList>
    </citation>
    <scope>NUCLEOTIDE SEQUENCE [LARGE SCALE GENOMIC DNA]</scope>
    <source>
        <strain evidence="1">HA-2024</strain>
        <tissue evidence="1">Whole body</tissue>
    </source>
</reference>
<dbReference type="Proteomes" id="UP001562425">
    <property type="component" value="Unassembled WGS sequence"/>
</dbReference>
<protein>
    <submittedName>
        <fullName evidence="1">Uncharacterized protein</fullName>
    </submittedName>
</protein>
<gene>
    <name evidence="1" type="ORF">pipiens_020265</name>
</gene>
<proteinExistence type="predicted"/>
<dbReference type="AlphaFoldDB" id="A0ABD1CXL9"/>
<name>A0ABD1CXL9_CULPP</name>
<organism evidence="1 2">
    <name type="scientific">Culex pipiens pipiens</name>
    <name type="common">Northern house mosquito</name>
    <dbReference type="NCBI Taxonomy" id="38569"/>
    <lineage>
        <taxon>Eukaryota</taxon>
        <taxon>Metazoa</taxon>
        <taxon>Ecdysozoa</taxon>
        <taxon>Arthropoda</taxon>
        <taxon>Hexapoda</taxon>
        <taxon>Insecta</taxon>
        <taxon>Pterygota</taxon>
        <taxon>Neoptera</taxon>
        <taxon>Endopterygota</taxon>
        <taxon>Diptera</taxon>
        <taxon>Nematocera</taxon>
        <taxon>Culicoidea</taxon>
        <taxon>Culicidae</taxon>
        <taxon>Culicinae</taxon>
        <taxon>Culicini</taxon>
        <taxon>Culex</taxon>
        <taxon>Culex</taxon>
    </lineage>
</organism>
<comment type="caution">
    <text evidence="1">The sequence shown here is derived from an EMBL/GenBank/DDBJ whole genome shotgun (WGS) entry which is preliminary data.</text>
</comment>
<keyword evidence="2" id="KW-1185">Reference proteome</keyword>
<feature type="non-terminal residue" evidence="1">
    <location>
        <position position="34"/>
    </location>
</feature>
<evidence type="ECO:0000313" key="1">
    <source>
        <dbReference type="EMBL" id="KAL1380379.1"/>
    </source>
</evidence>
<evidence type="ECO:0000313" key="2">
    <source>
        <dbReference type="Proteomes" id="UP001562425"/>
    </source>
</evidence>
<dbReference type="EMBL" id="JBEHCU010009170">
    <property type="protein sequence ID" value="KAL1380379.1"/>
    <property type="molecule type" value="Genomic_DNA"/>
</dbReference>